<keyword evidence="3 6" id="KW-0812">Transmembrane</keyword>
<feature type="transmembrane region" description="Helical" evidence="6">
    <location>
        <begin position="96"/>
        <end position="123"/>
    </location>
</feature>
<dbReference type="Proteomes" id="UP001180087">
    <property type="component" value="Chromosome"/>
</dbReference>
<dbReference type="InterPro" id="IPR005226">
    <property type="entry name" value="UPF0014_fam"/>
</dbReference>
<feature type="transmembrane region" description="Helical" evidence="6">
    <location>
        <begin position="41"/>
        <end position="60"/>
    </location>
</feature>
<evidence type="ECO:0000256" key="3">
    <source>
        <dbReference type="ARBA" id="ARBA00022692"/>
    </source>
</evidence>
<evidence type="ECO:0000256" key="1">
    <source>
        <dbReference type="ARBA" id="ARBA00004141"/>
    </source>
</evidence>
<keyword evidence="5 6" id="KW-0472">Membrane</keyword>
<organism evidence="7 8">
    <name type="scientific">Aciduricibacillus chroicocephali</name>
    <dbReference type="NCBI Taxonomy" id="3054939"/>
    <lineage>
        <taxon>Bacteria</taxon>
        <taxon>Bacillati</taxon>
        <taxon>Bacillota</taxon>
        <taxon>Bacilli</taxon>
        <taxon>Bacillales</taxon>
        <taxon>Bacillaceae</taxon>
        <taxon>Aciduricibacillus</taxon>
    </lineage>
</organism>
<dbReference type="PANTHER" id="PTHR30028:SF0">
    <property type="entry name" value="PROTEIN ALUMINUM SENSITIVE 3"/>
    <property type="match status" value="1"/>
</dbReference>
<dbReference type="EMBL" id="CP129113">
    <property type="protein sequence ID" value="WLV24659.1"/>
    <property type="molecule type" value="Genomic_DNA"/>
</dbReference>
<evidence type="ECO:0000256" key="4">
    <source>
        <dbReference type="ARBA" id="ARBA00022989"/>
    </source>
</evidence>
<comment type="similarity">
    <text evidence="2">Belongs to the UPF0014 family.</text>
</comment>
<feature type="transmembrane region" description="Helical" evidence="6">
    <location>
        <begin position="129"/>
        <end position="152"/>
    </location>
</feature>
<dbReference type="RefSeq" id="WP_348027913.1">
    <property type="nucleotide sequence ID" value="NZ_CP129113.1"/>
</dbReference>
<evidence type="ECO:0000256" key="6">
    <source>
        <dbReference type="SAM" id="Phobius"/>
    </source>
</evidence>
<dbReference type="PANTHER" id="PTHR30028">
    <property type="entry name" value="UPF0014 INNER MEMBRANE PROTEIN YBBM-RELATED"/>
    <property type="match status" value="1"/>
</dbReference>
<accession>A0ABY9KUT8</accession>
<proteinExistence type="inferred from homology"/>
<name>A0ABY9KUT8_9BACI</name>
<gene>
    <name evidence="7" type="primary">fetB</name>
    <name evidence="7" type="ORF">QR721_13615</name>
</gene>
<feature type="transmembrane region" description="Helical" evidence="6">
    <location>
        <begin position="193"/>
        <end position="214"/>
    </location>
</feature>
<evidence type="ECO:0000313" key="8">
    <source>
        <dbReference type="Proteomes" id="UP001180087"/>
    </source>
</evidence>
<keyword evidence="4 6" id="KW-1133">Transmembrane helix</keyword>
<evidence type="ECO:0000313" key="7">
    <source>
        <dbReference type="EMBL" id="WLV24659.1"/>
    </source>
</evidence>
<keyword evidence="8" id="KW-1185">Reference proteome</keyword>
<feature type="transmembrane region" description="Helical" evidence="6">
    <location>
        <begin position="12"/>
        <end position="29"/>
    </location>
</feature>
<dbReference type="Pfam" id="PF03649">
    <property type="entry name" value="UPF0014"/>
    <property type="match status" value="1"/>
</dbReference>
<evidence type="ECO:0000256" key="5">
    <source>
        <dbReference type="ARBA" id="ARBA00023136"/>
    </source>
</evidence>
<comment type="subcellular location">
    <subcellularLocation>
        <location evidence="1">Membrane</location>
        <topology evidence="1">Multi-pass membrane protein</topology>
    </subcellularLocation>
</comment>
<evidence type="ECO:0000256" key="2">
    <source>
        <dbReference type="ARBA" id="ARBA00005268"/>
    </source>
</evidence>
<sequence>MKSELINIEWWRLAAAYLFILILIAIVRWRGINREREIIISTLRMSVQLVIVGYILEYVFKNANPWYTIGILAVMVSFAIYTIFKRLKYDLSKPMKNLIAISMLAGTLFSIAYFLLVVIGLSPWYKPTYVIPIAGMIVGNSMTGITLGVNTFMNEMESRKSLVEGALMLGATPKEATKDIANRAFDSAMMPTINNMVGMGIVFLPGMMTGQILGGASPLVSIEYQIAIMLGIAGAVALSVIIFVLFGYKTFFNERGQLVK</sequence>
<reference evidence="7" key="1">
    <citation type="submission" date="2023-06" db="EMBL/GenBank/DDBJ databases">
        <title>A Treasure from Seagulls: Isolation and Description of Aciduricobacillus qingdaonensis gen. nov., sp. nov., a Rare Obligately Uric Acid-utilizing Member in the Family Bacillaceae.</title>
        <authorList>
            <person name="Liu W."/>
            <person name="Wang B."/>
        </authorList>
    </citation>
    <scope>NUCLEOTIDE SEQUENCE</scope>
    <source>
        <strain evidence="7">44XB</strain>
    </source>
</reference>
<feature type="transmembrane region" description="Helical" evidence="6">
    <location>
        <begin position="66"/>
        <end position="84"/>
    </location>
</feature>
<feature type="transmembrane region" description="Helical" evidence="6">
    <location>
        <begin position="226"/>
        <end position="248"/>
    </location>
</feature>
<protein>
    <submittedName>
        <fullName evidence="7">Iron export ABC transporter permease subunit FetB</fullName>
    </submittedName>
</protein>